<organism evidence="5 6">
    <name type="scientific">Steroidobacter agaridevorans</name>
    <dbReference type="NCBI Taxonomy" id="2695856"/>
    <lineage>
        <taxon>Bacteria</taxon>
        <taxon>Pseudomonadati</taxon>
        <taxon>Pseudomonadota</taxon>
        <taxon>Gammaproteobacteria</taxon>
        <taxon>Steroidobacterales</taxon>
        <taxon>Steroidobacteraceae</taxon>
        <taxon>Steroidobacter</taxon>
    </lineage>
</organism>
<dbReference type="RefSeq" id="WP_161814872.1">
    <property type="nucleotide sequence ID" value="NZ_BLJN01000006.1"/>
</dbReference>
<dbReference type="GO" id="GO:0045892">
    <property type="term" value="P:negative regulation of DNA-templated transcription"/>
    <property type="evidence" value="ECO:0007669"/>
    <property type="project" value="InterPro"/>
</dbReference>
<keyword evidence="2" id="KW-0805">Transcription regulation</keyword>
<sequence length="123" mass="13724">MKGARAPLGDLEHELLAILWQHGEMTAFAVRQQVARDLKDATIRTVLRRLEEKDYVDHTVVNGTFVYRAKETPESAAANAVHDIVQRYCGGSLERMLLGLVDSGLVSADQLKTLAGKLRRKPR</sequence>
<reference evidence="6" key="1">
    <citation type="submission" date="2020-01" db="EMBL/GenBank/DDBJ databases">
        <title>'Steroidobacter agaridevorans' sp. nov., agar-degrading bacteria isolated from rhizosphere soils.</title>
        <authorList>
            <person name="Ikenaga M."/>
            <person name="Kataoka M."/>
            <person name="Murouchi A."/>
            <person name="Katsuragi S."/>
            <person name="Sakai M."/>
        </authorList>
    </citation>
    <scope>NUCLEOTIDE SEQUENCE [LARGE SCALE GENOMIC DNA]</scope>
    <source>
        <strain evidence="6">YU21-B</strain>
    </source>
</reference>
<name>A0A829YIN6_9GAMM</name>
<dbReference type="GO" id="GO:0003677">
    <property type="term" value="F:DNA binding"/>
    <property type="evidence" value="ECO:0007669"/>
    <property type="project" value="UniProtKB-KW"/>
</dbReference>
<dbReference type="EMBL" id="BLJN01000006">
    <property type="protein sequence ID" value="GFE83224.1"/>
    <property type="molecule type" value="Genomic_DNA"/>
</dbReference>
<comment type="caution">
    <text evidence="5">The sequence shown here is derived from an EMBL/GenBank/DDBJ whole genome shotgun (WGS) entry which is preliminary data.</text>
</comment>
<evidence type="ECO:0000256" key="1">
    <source>
        <dbReference type="ARBA" id="ARBA00011046"/>
    </source>
</evidence>
<proteinExistence type="inferred from homology"/>
<evidence type="ECO:0000256" key="2">
    <source>
        <dbReference type="ARBA" id="ARBA00023015"/>
    </source>
</evidence>
<dbReference type="InterPro" id="IPR005650">
    <property type="entry name" value="BlaI_family"/>
</dbReference>
<dbReference type="AlphaFoldDB" id="A0A829YIN6"/>
<keyword evidence="4" id="KW-0804">Transcription</keyword>
<evidence type="ECO:0000256" key="4">
    <source>
        <dbReference type="ARBA" id="ARBA00023163"/>
    </source>
</evidence>
<evidence type="ECO:0008006" key="7">
    <source>
        <dbReference type="Google" id="ProtNLM"/>
    </source>
</evidence>
<keyword evidence="3" id="KW-0238">DNA-binding</keyword>
<comment type="similarity">
    <text evidence="1">Belongs to the BlaI transcriptional regulatory family.</text>
</comment>
<keyword evidence="6" id="KW-1185">Reference proteome</keyword>
<dbReference type="Pfam" id="PF03965">
    <property type="entry name" value="Penicillinase_R"/>
    <property type="match status" value="1"/>
</dbReference>
<dbReference type="PIRSF" id="PIRSF019455">
    <property type="entry name" value="CopR_AtkY"/>
    <property type="match status" value="1"/>
</dbReference>
<dbReference type="InterPro" id="IPR036388">
    <property type="entry name" value="WH-like_DNA-bd_sf"/>
</dbReference>
<evidence type="ECO:0000313" key="6">
    <source>
        <dbReference type="Proteomes" id="UP000445000"/>
    </source>
</evidence>
<evidence type="ECO:0000256" key="3">
    <source>
        <dbReference type="ARBA" id="ARBA00023125"/>
    </source>
</evidence>
<protein>
    <recommendedName>
        <fullName evidence="7">Transcriptional regulator</fullName>
    </recommendedName>
</protein>
<dbReference type="Gene3D" id="1.10.10.10">
    <property type="entry name" value="Winged helix-like DNA-binding domain superfamily/Winged helix DNA-binding domain"/>
    <property type="match status" value="1"/>
</dbReference>
<dbReference type="Proteomes" id="UP000445000">
    <property type="component" value="Unassembled WGS sequence"/>
</dbReference>
<dbReference type="SUPFAM" id="SSF46785">
    <property type="entry name" value="Winged helix' DNA-binding domain"/>
    <property type="match status" value="1"/>
</dbReference>
<accession>A0A829YIN6</accession>
<evidence type="ECO:0000313" key="5">
    <source>
        <dbReference type="EMBL" id="GFE83224.1"/>
    </source>
</evidence>
<gene>
    <name evidence="5" type="ORF">GCM10011487_52240</name>
</gene>
<dbReference type="InterPro" id="IPR036390">
    <property type="entry name" value="WH_DNA-bd_sf"/>
</dbReference>